<comment type="caution">
    <text evidence="3">The sequence shown here is derived from an EMBL/GenBank/DDBJ whole genome shotgun (WGS) entry which is preliminary data.</text>
</comment>
<gene>
    <name evidence="3" type="ORF">NP233_g99</name>
</gene>
<protein>
    <recommendedName>
        <fullName evidence="2">HAT C-terminal dimerisation domain-containing protein</fullName>
    </recommendedName>
</protein>
<dbReference type="InterPro" id="IPR012337">
    <property type="entry name" value="RNaseH-like_sf"/>
</dbReference>
<feature type="region of interest" description="Disordered" evidence="1">
    <location>
        <begin position="184"/>
        <end position="208"/>
    </location>
</feature>
<reference evidence="3" key="1">
    <citation type="submission" date="2022-07" db="EMBL/GenBank/DDBJ databases">
        <title>Genome Sequence of Leucocoprinus birnbaumii.</title>
        <authorList>
            <person name="Buettner E."/>
        </authorList>
    </citation>
    <scope>NUCLEOTIDE SEQUENCE</scope>
    <source>
        <strain evidence="3">VT141</strain>
    </source>
</reference>
<dbReference type="InterPro" id="IPR008906">
    <property type="entry name" value="HATC_C_dom"/>
</dbReference>
<accession>A0AAD5W2L2</accession>
<evidence type="ECO:0000313" key="4">
    <source>
        <dbReference type="Proteomes" id="UP001213000"/>
    </source>
</evidence>
<dbReference type="SUPFAM" id="SSF53098">
    <property type="entry name" value="Ribonuclease H-like"/>
    <property type="match status" value="1"/>
</dbReference>
<dbReference type="Pfam" id="PF05699">
    <property type="entry name" value="Dimer_Tnp_hAT"/>
    <property type="match status" value="1"/>
</dbReference>
<feature type="domain" description="HAT C-terminal dimerisation" evidence="2">
    <location>
        <begin position="87"/>
        <end position="165"/>
    </location>
</feature>
<evidence type="ECO:0000256" key="1">
    <source>
        <dbReference type="SAM" id="MobiDB-lite"/>
    </source>
</evidence>
<dbReference type="Proteomes" id="UP001213000">
    <property type="component" value="Unassembled WGS sequence"/>
</dbReference>
<evidence type="ECO:0000313" key="3">
    <source>
        <dbReference type="EMBL" id="KAJ3576951.1"/>
    </source>
</evidence>
<feature type="compositionally biased region" description="Basic residues" evidence="1">
    <location>
        <begin position="185"/>
        <end position="194"/>
    </location>
</feature>
<name>A0AAD5W2L2_9AGAR</name>
<dbReference type="AlphaFoldDB" id="A0AAD5W2L2"/>
<proteinExistence type="predicted"/>
<evidence type="ECO:0000259" key="2">
    <source>
        <dbReference type="Pfam" id="PF05699"/>
    </source>
</evidence>
<feature type="compositionally biased region" description="Acidic residues" evidence="1">
    <location>
        <begin position="199"/>
        <end position="208"/>
    </location>
</feature>
<organism evidence="3 4">
    <name type="scientific">Leucocoprinus birnbaumii</name>
    <dbReference type="NCBI Taxonomy" id="56174"/>
    <lineage>
        <taxon>Eukaryota</taxon>
        <taxon>Fungi</taxon>
        <taxon>Dikarya</taxon>
        <taxon>Basidiomycota</taxon>
        <taxon>Agaricomycotina</taxon>
        <taxon>Agaricomycetes</taxon>
        <taxon>Agaricomycetidae</taxon>
        <taxon>Agaricales</taxon>
        <taxon>Agaricineae</taxon>
        <taxon>Agaricaceae</taxon>
        <taxon>Leucocoprinus</taxon>
    </lineage>
</organism>
<sequence length="208" mass="23404">MPVPYAPYHQPANTILIINLPKTAYFMKQKWPKKWVDDAIDLVRKEWDKYCPQVTPMAAPTAKSSLFTNQLFDDLDGRHDTSMTDSLEEYLNSPPLPTVKDLIQWWTAMEVTGNPLAQMALNFLSSPAASTDIECAFSHGGLTVSKMHHSLSDESTCTSAVMGSWSDSPINIIPHEKILQVLRDKSKRSGKRKQKEREAVDDEAIIVD</sequence>
<keyword evidence="4" id="KW-1185">Reference proteome</keyword>
<dbReference type="GO" id="GO:0046983">
    <property type="term" value="F:protein dimerization activity"/>
    <property type="evidence" value="ECO:0007669"/>
    <property type="project" value="InterPro"/>
</dbReference>
<dbReference type="EMBL" id="JANIEX010000002">
    <property type="protein sequence ID" value="KAJ3576951.1"/>
    <property type="molecule type" value="Genomic_DNA"/>
</dbReference>